<dbReference type="EMBL" id="PEUE01000011">
    <property type="protein sequence ID" value="PIV38736.1"/>
    <property type="molecule type" value="Genomic_DNA"/>
</dbReference>
<evidence type="ECO:0000313" key="9">
    <source>
        <dbReference type="EMBL" id="PIV38736.1"/>
    </source>
</evidence>
<dbReference type="InterPro" id="IPR017475">
    <property type="entry name" value="EPS_sugar_tfrase"/>
</dbReference>
<accession>A0A2M7D6T9</accession>
<protein>
    <recommendedName>
        <fullName evidence="8">Bacterial sugar transferase domain-containing protein</fullName>
    </recommendedName>
</protein>
<keyword evidence="4 7" id="KW-0812">Transmembrane</keyword>
<feature type="transmembrane region" description="Helical" evidence="7">
    <location>
        <begin position="260"/>
        <end position="284"/>
    </location>
</feature>
<feature type="domain" description="Bacterial sugar transferase" evidence="8">
    <location>
        <begin position="258"/>
        <end position="447"/>
    </location>
</feature>
<evidence type="ECO:0000256" key="3">
    <source>
        <dbReference type="ARBA" id="ARBA00022679"/>
    </source>
</evidence>
<feature type="transmembrane region" description="Helical" evidence="7">
    <location>
        <begin position="108"/>
        <end position="126"/>
    </location>
</feature>
<keyword evidence="6 7" id="KW-0472">Membrane</keyword>
<organism evidence="9 10">
    <name type="scientific">Candidatus Portnoybacteria bacterium CG02_land_8_20_14_3_00_45_8</name>
    <dbReference type="NCBI Taxonomy" id="1974807"/>
    <lineage>
        <taxon>Bacteria</taxon>
        <taxon>Candidatus Portnoyibacteriota</taxon>
    </lineage>
</organism>
<comment type="subcellular location">
    <subcellularLocation>
        <location evidence="1">Membrane</location>
        <topology evidence="1">Multi-pass membrane protein</topology>
    </subcellularLocation>
</comment>
<gene>
    <name evidence="9" type="ORF">COS30_00465</name>
</gene>
<evidence type="ECO:0000256" key="7">
    <source>
        <dbReference type="SAM" id="Phobius"/>
    </source>
</evidence>
<evidence type="ECO:0000256" key="4">
    <source>
        <dbReference type="ARBA" id="ARBA00022692"/>
    </source>
</evidence>
<dbReference type="NCBIfam" id="TIGR03025">
    <property type="entry name" value="EPS_sugtrans"/>
    <property type="match status" value="1"/>
</dbReference>
<evidence type="ECO:0000256" key="1">
    <source>
        <dbReference type="ARBA" id="ARBA00004141"/>
    </source>
</evidence>
<feature type="transmembrane region" description="Helical" evidence="7">
    <location>
        <begin position="44"/>
        <end position="66"/>
    </location>
</feature>
<dbReference type="PANTHER" id="PTHR30576:SF21">
    <property type="entry name" value="UDP-GLUCOSE:UNDECAPRENYL-PHOSPHATE GLUCOSE-1-PHOSPHATE TRANSFERASE"/>
    <property type="match status" value="1"/>
</dbReference>
<proteinExistence type="inferred from homology"/>
<dbReference type="GO" id="GO:0009242">
    <property type="term" value="P:colanic acid biosynthetic process"/>
    <property type="evidence" value="ECO:0007669"/>
    <property type="project" value="TreeGrafter"/>
</dbReference>
<dbReference type="Pfam" id="PF02397">
    <property type="entry name" value="Bac_transf"/>
    <property type="match status" value="1"/>
</dbReference>
<dbReference type="AlphaFoldDB" id="A0A2M7D6T9"/>
<keyword evidence="5 7" id="KW-1133">Transmembrane helix</keyword>
<dbReference type="GO" id="GO:0016020">
    <property type="term" value="C:membrane"/>
    <property type="evidence" value="ECO:0007669"/>
    <property type="project" value="UniProtKB-SubCell"/>
</dbReference>
<evidence type="ECO:0000313" key="10">
    <source>
        <dbReference type="Proteomes" id="UP000229247"/>
    </source>
</evidence>
<evidence type="ECO:0000256" key="6">
    <source>
        <dbReference type="ARBA" id="ARBA00023136"/>
    </source>
</evidence>
<keyword evidence="3" id="KW-0808">Transferase</keyword>
<dbReference type="Proteomes" id="UP000229247">
    <property type="component" value="Unassembled WGS sequence"/>
</dbReference>
<name>A0A2M7D6T9_9BACT</name>
<comment type="caution">
    <text evidence="9">The sequence shown here is derived from an EMBL/GenBank/DDBJ whole genome shotgun (WGS) entry which is preliminary data.</text>
</comment>
<feature type="transmembrane region" description="Helical" evidence="7">
    <location>
        <begin position="73"/>
        <end position="96"/>
    </location>
</feature>
<sequence>MDIIAKTKKFFLISGDLIVLYMALLLTLILRYGSDWFYQWDFHFYPFTIVYLLTIIVFYIIGLYDLHTARNNFAFFTTLVKAITASAILAITFFYFIPYFGIAPKTNLFLNLAIITLLLAGWRQFYNYSLKTSALLNNILVIGQNKETQELIEYINHHPQLGYRIKKIALSEELKILHDLIDTIVQEKIQIVLTAADPRKDSNLVRNLYQCLPLKISIIDLPAFYEKITNKIPVSAIEEIWFLENLMAEQKIFFEAAKRMLDIVASLLLGITTLVLFPLIALLIKMGSSGPILIKQKRVGRDSRIFELVKFRTMLALAPDGSAKKAGAQWSKEKDDRITRIGKWLRKTRLDELPQVWNVLKSEMSFVGPRPERPEFAFSNELLAQIPFYQIRHVIKPGLTGWAQIKYPYASSVEDNLQKLQYDLYYIKNRSFVFEIAIILKTIKIILSGGGR</sequence>
<dbReference type="PANTHER" id="PTHR30576">
    <property type="entry name" value="COLANIC BIOSYNTHESIS UDP-GLUCOSE LIPID CARRIER TRANSFERASE"/>
    <property type="match status" value="1"/>
</dbReference>
<evidence type="ECO:0000256" key="5">
    <source>
        <dbReference type="ARBA" id="ARBA00022989"/>
    </source>
</evidence>
<feature type="transmembrane region" description="Helical" evidence="7">
    <location>
        <begin position="12"/>
        <end position="32"/>
    </location>
</feature>
<dbReference type="GO" id="GO:0089702">
    <property type="term" value="F:undecaprenyl-phosphate glucose phosphotransferase activity"/>
    <property type="evidence" value="ECO:0007669"/>
    <property type="project" value="TreeGrafter"/>
</dbReference>
<reference evidence="10" key="1">
    <citation type="submission" date="2017-09" db="EMBL/GenBank/DDBJ databases">
        <title>Depth-based differentiation of microbial function through sediment-hosted aquifers and enrichment of novel symbionts in the deep terrestrial subsurface.</title>
        <authorList>
            <person name="Probst A.J."/>
            <person name="Ladd B."/>
            <person name="Jarett J.K."/>
            <person name="Geller-Mcgrath D.E."/>
            <person name="Sieber C.M.K."/>
            <person name="Emerson J.B."/>
            <person name="Anantharaman K."/>
            <person name="Thomas B.C."/>
            <person name="Malmstrom R."/>
            <person name="Stieglmeier M."/>
            <person name="Klingl A."/>
            <person name="Woyke T."/>
            <person name="Ryan C.M."/>
            <person name="Banfield J.F."/>
        </authorList>
    </citation>
    <scope>NUCLEOTIDE SEQUENCE [LARGE SCALE GENOMIC DNA]</scope>
</reference>
<evidence type="ECO:0000256" key="2">
    <source>
        <dbReference type="ARBA" id="ARBA00006464"/>
    </source>
</evidence>
<evidence type="ECO:0000259" key="8">
    <source>
        <dbReference type="Pfam" id="PF02397"/>
    </source>
</evidence>
<comment type="similarity">
    <text evidence="2">Belongs to the bacterial sugar transferase family.</text>
</comment>
<dbReference type="InterPro" id="IPR003362">
    <property type="entry name" value="Bact_transf"/>
</dbReference>